<dbReference type="Pfam" id="PF25625">
    <property type="entry name" value="PH_NISCH_C"/>
    <property type="match status" value="1"/>
</dbReference>
<evidence type="ECO:0000259" key="3">
    <source>
        <dbReference type="Pfam" id="PF23142"/>
    </source>
</evidence>
<keyword evidence="6" id="KW-1185">Reference proteome</keyword>
<feature type="domain" description="Nischarin C-terminal PH" evidence="4">
    <location>
        <begin position="230"/>
        <end position="386"/>
    </location>
</feature>
<evidence type="ECO:0000256" key="2">
    <source>
        <dbReference type="ARBA" id="ARBA00022490"/>
    </source>
</evidence>
<gene>
    <name evidence="5" type="ORF">PROFUN_15356</name>
</gene>
<comment type="caution">
    <text evidence="5">The sequence shown here is derived from an EMBL/GenBank/DDBJ whole genome shotgun (WGS) entry which is preliminary data.</text>
</comment>
<dbReference type="InterPro" id="IPR057714">
    <property type="entry name" value="PH_NISCH_C"/>
</dbReference>
<organism evidence="5 6">
    <name type="scientific">Planoprotostelium fungivorum</name>
    <dbReference type="NCBI Taxonomy" id="1890364"/>
    <lineage>
        <taxon>Eukaryota</taxon>
        <taxon>Amoebozoa</taxon>
        <taxon>Evosea</taxon>
        <taxon>Variosea</taxon>
        <taxon>Cavosteliida</taxon>
        <taxon>Cavosteliaceae</taxon>
        <taxon>Planoprotostelium</taxon>
    </lineage>
</organism>
<keyword evidence="2" id="KW-0963">Cytoplasm</keyword>
<dbReference type="Proteomes" id="UP000241769">
    <property type="component" value="Unassembled WGS sequence"/>
</dbReference>
<evidence type="ECO:0000256" key="1">
    <source>
        <dbReference type="ARBA" id="ARBA00004496"/>
    </source>
</evidence>
<reference evidence="5 6" key="1">
    <citation type="journal article" date="2018" name="Genome Biol. Evol.">
        <title>Multiple Roots of Fruiting Body Formation in Amoebozoa.</title>
        <authorList>
            <person name="Hillmann F."/>
            <person name="Forbes G."/>
            <person name="Novohradska S."/>
            <person name="Ferling I."/>
            <person name="Riege K."/>
            <person name="Groth M."/>
            <person name="Westermann M."/>
            <person name="Marz M."/>
            <person name="Spaller T."/>
            <person name="Winckler T."/>
            <person name="Schaap P."/>
            <person name="Glockner G."/>
        </authorList>
    </citation>
    <scope>NUCLEOTIDE SEQUENCE [LARGE SCALE GENOMIC DNA]</scope>
    <source>
        <strain evidence="5 6">Jena</strain>
    </source>
</reference>
<dbReference type="EMBL" id="MDYQ01000345">
    <property type="protein sequence ID" value="PRP76166.1"/>
    <property type="molecule type" value="Genomic_DNA"/>
</dbReference>
<protein>
    <submittedName>
        <fullName evidence="5">Uncharacterized protein</fullName>
    </submittedName>
</protein>
<dbReference type="InParanoid" id="A0A2P6MWY1"/>
<evidence type="ECO:0000313" key="6">
    <source>
        <dbReference type="Proteomes" id="UP000241769"/>
    </source>
</evidence>
<dbReference type="AlphaFoldDB" id="A0A2P6MWY1"/>
<proteinExistence type="predicted"/>
<dbReference type="GO" id="GO:0005737">
    <property type="term" value="C:cytoplasm"/>
    <property type="evidence" value="ECO:0007669"/>
    <property type="project" value="UniProtKB-SubCell"/>
</dbReference>
<name>A0A2P6MWY1_9EUKA</name>
<sequence length="389" mass="44666">YRKVRCLACSHIVPLSEALDITKCTNEYIAAFEGTTAPQPMAPQPPPVVYNAASVVEDTQQFKFSKDVNLQLNLKLHVFVGGLDEEYSSSLETGYMVMSKSDEERQGILVLTNKFLYLLVTKKSEKEKAGYAMNMINHYSLMDIQKVIVGLTEQVIQFELAGNVTPYIFLTRDHTSTTSFLESLTNTYLTCGMTPPLIVQFNQQQLEYVKWQLTMQETPLSRSDIDDFHILVYVLLFVPSTRMFHWTAMDREPRSLVISDDFIVMAEEDHTRLASIQNGQFHEGRSFNVTRMQKISDLISVSLSPEGGTVTLQFEEETKDKTVRGRSYVGSVGSRFSSMLRMQPTTYREQDSSQWILYISGRYERNRVLYMLSSKWRELFKVELSIKTE</sequence>
<evidence type="ECO:0000259" key="4">
    <source>
        <dbReference type="Pfam" id="PF25625"/>
    </source>
</evidence>
<dbReference type="Pfam" id="PF23142">
    <property type="entry name" value="PH_PLEKHM2"/>
    <property type="match status" value="1"/>
</dbReference>
<accession>A0A2P6MWY1</accession>
<dbReference type="InterPro" id="IPR057288">
    <property type="entry name" value="PH_PLEKHM2"/>
</dbReference>
<dbReference type="OrthoDB" id="9983817at2759"/>
<comment type="subcellular location">
    <subcellularLocation>
        <location evidence="1">Cytoplasm</location>
    </subcellularLocation>
</comment>
<feature type="non-terminal residue" evidence="5">
    <location>
        <position position="1"/>
    </location>
</feature>
<feature type="domain" description="PLEKHM2 PH" evidence="3">
    <location>
        <begin position="59"/>
        <end position="196"/>
    </location>
</feature>
<evidence type="ECO:0000313" key="5">
    <source>
        <dbReference type="EMBL" id="PRP76166.1"/>
    </source>
</evidence>